<organism evidence="3 4">
    <name type="scientific">Halopelagius fulvigenes</name>
    <dbReference type="NCBI Taxonomy" id="1198324"/>
    <lineage>
        <taxon>Archaea</taxon>
        <taxon>Methanobacteriati</taxon>
        <taxon>Methanobacteriota</taxon>
        <taxon>Stenosarchaea group</taxon>
        <taxon>Halobacteria</taxon>
        <taxon>Halobacteriales</taxon>
        <taxon>Haloferacaceae</taxon>
    </lineage>
</organism>
<dbReference type="EMBL" id="JBHSXH010000015">
    <property type="protein sequence ID" value="MFC6827141.1"/>
    <property type="molecule type" value="Genomic_DNA"/>
</dbReference>
<reference evidence="3 4" key="1">
    <citation type="journal article" date="2019" name="Int. J. Syst. Evol. Microbiol.">
        <title>The Global Catalogue of Microorganisms (GCM) 10K type strain sequencing project: providing services to taxonomists for standard genome sequencing and annotation.</title>
        <authorList>
            <consortium name="The Broad Institute Genomics Platform"/>
            <consortium name="The Broad Institute Genome Sequencing Center for Infectious Disease"/>
            <person name="Wu L."/>
            <person name="Ma J."/>
        </authorList>
    </citation>
    <scope>NUCLEOTIDE SEQUENCE [LARGE SCALE GENOMIC DNA]</scope>
    <source>
        <strain evidence="3 4">YIM 94188</strain>
    </source>
</reference>
<comment type="caution">
    <text evidence="3">The sequence shown here is derived from an EMBL/GenBank/DDBJ whole genome shotgun (WGS) entry which is preliminary data.</text>
</comment>
<evidence type="ECO:0000256" key="1">
    <source>
        <dbReference type="SAM" id="MobiDB-lite"/>
    </source>
</evidence>
<evidence type="ECO:0000313" key="3">
    <source>
        <dbReference type="EMBL" id="MFC6827141.1"/>
    </source>
</evidence>
<dbReference type="AlphaFoldDB" id="A0ABD5U2Q3"/>
<dbReference type="Pfam" id="PF25921">
    <property type="entry name" value="DUF7967"/>
    <property type="match status" value="1"/>
</dbReference>
<dbReference type="Proteomes" id="UP001596408">
    <property type="component" value="Unassembled WGS sequence"/>
</dbReference>
<evidence type="ECO:0000313" key="4">
    <source>
        <dbReference type="Proteomes" id="UP001596408"/>
    </source>
</evidence>
<feature type="region of interest" description="Disordered" evidence="1">
    <location>
        <begin position="59"/>
        <end position="96"/>
    </location>
</feature>
<feature type="compositionally biased region" description="Basic and acidic residues" evidence="1">
    <location>
        <begin position="73"/>
        <end position="96"/>
    </location>
</feature>
<feature type="domain" description="DUF7967" evidence="2">
    <location>
        <begin position="9"/>
        <end position="96"/>
    </location>
</feature>
<dbReference type="InterPro" id="IPR058273">
    <property type="entry name" value="DUF7967"/>
</dbReference>
<sequence>MTDADDADDDAVRAWLVERTYDDRGLIILVYATPDGERARRKELAATVMHQRGITPTAAVDVDTEDLDEVTDAETRDRYAAEATRMREKHDPDDEV</sequence>
<accession>A0ABD5U2Q3</accession>
<name>A0ABD5U2Q3_9EURY</name>
<keyword evidence="4" id="KW-1185">Reference proteome</keyword>
<dbReference type="RefSeq" id="WP_379699618.1">
    <property type="nucleotide sequence ID" value="NZ_JBHSXH010000015.1"/>
</dbReference>
<gene>
    <name evidence="3" type="ORF">ACFQEV_19370</name>
</gene>
<feature type="compositionally biased region" description="Acidic residues" evidence="1">
    <location>
        <begin position="62"/>
        <end position="72"/>
    </location>
</feature>
<evidence type="ECO:0000259" key="2">
    <source>
        <dbReference type="Pfam" id="PF25921"/>
    </source>
</evidence>
<protein>
    <recommendedName>
        <fullName evidence="2">DUF7967 domain-containing protein</fullName>
    </recommendedName>
</protein>
<proteinExistence type="predicted"/>